<dbReference type="GO" id="GO:0008234">
    <property type="term" value="F:cysteine-type peptidase activity"/>
    <property type="evidence" value="ECO:0007669"/>
    <property type="project" value="UniProtKB-KW"/>
</dbReference>
<sequence length="274" mass="30075">MKYHKLILLGTVLLASVIDTQAAVYGTLKQDMYFNVNNGEKIVKESGTGVSIIDVDENNYLIRLDANSNDLVSKKLVEIQGIITTTKTSDVTIMKEPSIESEVLETIAKDELVMALEKDGDFYKVKVNDQVGYIHASDLVNGKLLSLDQASTPKSLGEEIISYAKNYLGGRYVYGGNNLNTGVDCSGFAQQVMKHFNISLERSSRAQYASNGYKISETELMPGDLVFYGNDGYVNHVAIYAGDGKIIHASTEKTGIIMSNLYYGKAIIGIKRVI</sequence>
<organism evidence="7 8">
    <name type="scientific">Candidatus Cellulosilyticum pullistercoris</name>
    <dbReference type="NCBI Taxonomy" id="2838521"/>
    <lineage>
        <taxon>Bacteria</taxon>
        <taxon>Bacillati</taxon>
        <taxon>Bacillota</taxon>
        <taxon>Clostridia</taxon>
        <taxon>Lachnospirales</taxon>
        <taxon>Cellulosilyticaceae</taxon>
        <taxon>Cellulosilyticum</taxon>
    </lineage>
</organism>
<evidence type="ECO:0000313" key="8">
    <source>
        <dbReference type="Proteomes" id="UP000824229"/>
    </source>
</evidence>
<feature type="chain" id="PRO_5039418981" evidence="5">
    <location>
        <begin position="23"/>
        <end position="274"/>
    </location>
</feature>
<keyword evidence="3" id="KW-0378">Hydrolase</keyword>
<dbReference type="Gene3D" id="2.30.30.40">
    <property type="entry name" value="SH3 Domains"/>
    <property type="match status" value="1"/>
</dbReference>
<gene>
    <name evidence="7" type="ORF">H9872_07270</name>
</gene>
<dbReference type="PROSITE" id="PS51935">
    <property type="entry name" value="NLPC_P60"/>
    <property type="match status" value="1"/>
</dbReference>
<protein>
    <submittedName>
        <fullName evidence="7">C40 family peptidase</fullName>
    </submittedName>
</protein>
<dbReference type="InterPro" id="IPR000064">
    <property type="entry name" value="NLP_P60_dom"/>
</dbReference>
<proteinExistence type="inferred from homology"/>
<evidence type="ECO:0000259" key="6">
    <source>
        <dbReference type="PROSITE" id="PS51935"/>
    </source>
</evidence>
<dbReference type="AlphaFoldDB" id="A0A9E2KCZ0"/>
<dbReference type="InterPro" id="IPR003646">
    <property type="entry name" value="SH3-like_bac-type"/>
</dbReference>
<reference evidence="7" key="1">
    <citation type="journal article" date="2021" name="PeerJ">
        <title>Extensive microbial diversity within the chicken gut microbiome revealed by metagenomics and culture.</title>
        <authorList>
            <person name="Gilroy R."/>
            <person name="Ravi A."/>
            <person name="Getino M."/>
            <person name="Pursley I."/>
            <person name="Horton D.L."/>
            <person name="Alikhan N.F."/>
            <person name="Baker D."/>
            <person name="Gharbi K."/>
            <person name="Hall N."/>
            <person name="Watson M."/>
            <person name="Adriaenssens E.M."/>
            <person name="Foster-Nyarko E."/>
            <person name="Jarju S."/>
            <person name="Secka A."/>
            <person name="Antonio M."/>
            <person name="Oren A."/>
            <person name="Chaudhuri R.R."/>
            <person name="La Ragione R."/>
            <person name="Hildebrand F."/>
            <person name="Pallen M.J."/>
        </authorList>
    </citation>
    <scope>NUCLEOTIDE SEQUENCE</scope>
    <source>
        <strain evidence="7">B5-657</strain>
    </source>
</reference>
<comment type="similarity">
    <text evidence="1">Belongs to the peptidase C40 family.</text>
</comment>
<dbReference type="SUPFAM" id="SSF54001">
    <property type="entry name" value="Cysteine proteinases"/>
    <property type="match status" value="1"/>
</dbReference>
<evidence type="ECO:0000256" key="5">
    <source>
        <dbReference type="SAM" id="SignalP"/>
    </source>
</evidence>
<feature type="signal peptide" evidence="5">
    <location>
        <begin position="1"/>
        <end position="22"/>
    </location>
</feature>
<dbReference type="Gene3D" id="3.90.1720.10">
    <property type="entry name" value="endopeptidase domain like (from Nostoc punctiforme)"/>
    <property type="match status" value="1"/>
</dbReference>
<keyword evidence="2" id="KW-0645">Protease</keyword>
<evidence type="ECO:0000256" key="1">
    <source>
        <dbReference type="ARBA" id="ARBA00007074"/>
    </source>
</evidence>
<dbReference type="PANTHER" id="PTHR47053:SF1">
    <property type="entry name" value="MUREIN DD-ENDOPEPTIDASE MEPH-RELATED"/>
    <property type="match status" value="1"/>
</dbReference>
<comment type="caution">
    <text evidence="7">The sequence shown here is derived from an EMBL/GenBank/DDBJ whole genome shotgun (WGS) entry which is preliminary data.</text>
</comment>
<dbReference type="GO" id="GO:0006508">
    <property type="term" value="P:proteolysis"/>
    <property type="evidence" value="ECO:0007669"/>
    <property type="project" value="UniProtKB-KW"/>
</dbReference>
<feature type="domain" description="NlpC/P60" evidence="6">
    <location>
        <begin position="154"/>
        <end position="274"/>
    </location>
</feature>
<keyword evidence="5" id="KW-0732">Signal</keyword>
<dbReference type="EMBL" id="JAHLFQ010000163">
    <property type="protein sequence ID" value="MBU3804540.1"/>
    <property type="molecule type" value="Genomic_DNA"/>
</dbReference>
<evidence type="ECO:0000256" key="3">
    <source>
        <dbReference type="ARBA" id="ARBA00022801"/>
    </source>
</evidence>
<accession>A0A9E2KCZ0</accession>
<dbReference type="InterPro" id="IPR051202">
    <property type="entry name" value="Peptidase_C40"/>
</dbReference>
<keyword evidence="4" id="KW-0788">Thiol protease</keyword>
<dbReference type="Proteomes" id="UP000824229">
    <property type="component" value="Unassembled WGS sequence"/>
</dbReference>
<name>A0A9E2KCZ0_9FIRM</name>
<evidence type="ECO:0000313" key="7">
    <source>
        <dbReference type="EMBL" id="MBU3804540.1"/>
    </source>
</evidence>
<dbReference type="PANTHER" id="PTHR47053">
    <property type="entry name" value="MUREIN DD-ENDOPEPTIDASE MEPH-RELATED"/>
    <property type="match status" value="1"/>
</dbReference>
<evidence type="ECO:0000256" key="2">
    <source>
        <dbReference type="ARBA" id="ARBA00022670"/>
    </source>
</evidence>
<dbReference type="InterPro" id="IPR038765">
    <property type="entry name" value="Papain-like_cys_pep_sf"/>
</dbReference>
<dbReference type="Pfam" id="PF08239">
    <property type="entry name" value="SH3_3"/>
    <property type="match status" value="1"/>
</dbReference>
<reference evidence="7" key="2">
    <citation type="submission" date="2021-04" db="EMBL/GenBank/DDBJ databases">
        <authorList>
            <person name="Gilroy R."/>
        </authorList>
    </citation>
    <scope>NUCLEOTIDE SEQUENCE</scope>
    <source>
        <strain evidence="7">B5-657</strain>
    </source>
</reference>
<dbReference type="Pfam" id="PF00877">
    <property type="entry name" value="NLPC_P60"/>
    <property type="match status" value="1"/>
</dbReference>
<evidence type="ECO:0000256" key="4">
    <source>
        <dbReference type="ARBA" id="ARBA00022807"/>
    </source>
</evidence>